<dbReference type="GO" id="GO:0008270">
    <property type="term" value="F:zinc ion binding"/>
    <property type="evidence" value="ECO:0007669"/>
    <property type="project" value="UniProtKB-KW"/>
</dbReference>
<evidence type="ECO:0000256" key="7">
    <source>
        <dbReference type="ARBA" id="ARBA00022771"/>
    </source>
</evidence>
<name>A0A382B5M5_9ZZZZ</name>
<evidence type="ECO:0000259" key="13">
    <source>
        <dbReference type="Pfam" id="PF12483"/>
    </source>
</evidence>
<comment type="catalytic activity">
    <reaction evidence="1">
        <text>S-ubiquitinyl-[E2 ubiquitin-conjugating enzyme]-L-cysteine + [acceptor protein]-L-lysine = [E2 ubiquitin-conjugating enzyme]-L-cysteine + N(6)-ubiquitinyl-[acceptor protein]-L-lysine.</text>
        <dbReference type="EC" id="2.3.2.27"/>
    </reaction>
</comment>
<evidence type="ECO:0000256" key="3">
    <source>
        <dbReference type="ARBA" id="ARBA00012483"/>
    </source>
</evidence>
<keyword evidence="10 12" id="KW-1133">Transmembrane helix</keyword>
<dbReference type="Pfam" id="PF12483">
    <property type="entry name" value="GIDE"/>
    <property type="match status" value="1"/>
</dbReference>
<evidence type="ECO:0000256" key="12">
    <source>
        <dbReference type="SAM" id="Phobius"/>
    </source>
</evidence>
<protein>
    <recommendedName>
        <fullName evidence="3">RING-type E3 ubiquitin transferase</fullName>
        <ecNumber evidence="3">2.3.2.27</ecNumber>
    </recommendedName>
</protein>
<accession>A0A382B5M5</accession>
<keyword evidence="11 12" id="KW-0472">Membrane</keyword>
<evidence type="ECO:0000256" key="8">
    <source>
        <dbReference type="ARBA" id="ARBA00022786"/>
    </source>
</evidence>
<keyword evidence="8" id="KW-0833">Ubl conjugation pathway</keyword>
<dbReference type="AlphaFoldDB" id="A0A382B5M5"/>
<feature type="domain" description="E3 Ubiquitin ligase MUL1-like" evidence="13">
    <location>
        <begin position="120"/>
        <end position="277"/>
    </location>
</feature>
<keyword evidence="7" id="KW-0863">Zinc-finger</keyword>
<evidence type="ECO:0000256" key="9">
    <source>
        <dbReference type="ARBA" id="ARBA00022833"/>
    </source>
</evidence>
<keyword evidence="4" id="KW-0808">Transferase</keyword>
<evidence type="ECO:0000313" key="14">
    <source>
        <dbReference type="EMBL" id="SVB08914.1"/>
    </source>
</evidence>
<keyword evidence="5 12" id="KW-0812">Transmembrane</keyword>
<feature type="transmembrane region" description="Helical" evidence="12">
    <location>
        <begin position="41"/>
        <end position="60"/>
    </location>
</feature>
<reference evidence="14" key="1">
    <citation type="submission" date="2018-05" db="EMBL/GenBank/DDBJ databases">
        <authorList>
            <person name="Lanie J.A."/>
            <person name="Ng W.-L."/>
            <person name="Kazmierczak K.M."/>
            <person name="Andrzejewski T.M."/>
            <person name="Davidsen T.M."/>
            <person name="Wayne K.J."/>
            <person name="Tettelin H."/>
            <person name="Glass J.I."/>
            <person name="Rusch D."/>
            <person name="Podicherti R."/>
            <person name="Tsui H.-C.T."/>
            <person name="Winkler M.E."/>
        </authorList>
    </citation>
    <scope>NUCLEOTIDE SEQUENCE</scope>
</reference>
<organism evidence="14">
    <name type="scientific">marine metagenome</name>
    <dbReference type="NCBI Taxonomy" id="408172"/>
    <lineage>
        <taxon>unclassified sequences</taxon>
        <taxon>metagenomes</taxon>
        <taxon>ecological metagenomes</taxon>
    </lineage>
</organism>
<dbReference type="InterPro" id="IPR022170">
    <property type="entry name" value="MUL1-like"/>
</dbReference>
<evidence type="ECO:0000256" key="11">
    <source>
        <dbReference type="ARBA" id="ARBA00023136"/>
    </source>
</evidence>
<keyword evidence="9" id="KW-0862">Zinc</keyword>
<gene>
    <name evidence="14" type="ORF">METZ01_LOCUS161768</name>
</gene>
<feature type="transmembrane region" description="Helical" evidence="12">
    <location>
        <begin position="264"/>
        <end position="284"/>
    </location>
</feature>
<keyword evidence="6" id="KW-0479">Metal-binding</keyword>
<dbReference type="EC" id="2.3.2.27" evidence="3"/>
<dbReference type="GO" id="GO:0061630">
    <property type="term" value="F:ubiquitin protein ligase activity"/>
    <property type="evidence" value="ECO:0007669"/>
    <property type="project" value="UniProtKB-EC"/>
</dbReference>
<evidence type="ECO:0000256" key="1">
    <source>
        <dbReference type="ARBA" id="ARBA00000900"/>
    </source>
</evidence>
<comment type="subcellular location">
    <subcellularLocation>
        <location evidence="2">Membrane</location>
        <topology evidence="2">Multi-pass membrane protein</topology>
    </subcellularLocation>
</comment>
<sequence>VITESAAWISIFLFSINNGFGASNYQQINDLILCGNNNDNGFGFGTFLLIVGLSLFYNSLTNLKKKRLFENIPTSKMRSVAMGLVELKGKIEVAENMIKDPFDDKDCVYWSVTIEEYVKRGKSHKWVTRHEANDSVPFLFSDDTGSVLVDSRKADMKNVKRDSQYESAPFFSEELPVKIKQYCVQHRVKYTGWLGGKRKMRCRTTYLEPDDQLYIIGSARPITEKESVYSKGAKATIDYKKGGHFLISEKSEKELIDAYGGQSWLVPLGIILSALGLGIILNAFGSF</sequence>
<feature type="non-terminal residue" evidence="14">
    <location>
        <position position="1"/>
    </location>
</feature>
<evidence type="ECO:0000256" key="4">
    <source>
        <dbReference type="ARBA" id="ARBA00022679"/>
    </source>
</evidence>
<evidence type="ECO:0000256" key="10">
    <source>
        <dbReference type="ARBA" id="ARBA00022989"/>
    </source>
</evidence>
<evidence type="ECO:0000256" key="2">
    <source>
        <dbReference type="ARBA" id="ARBA00004141"/>
    </source>
</evidence>
<proteinExistence type="predicted"/>
<evidence type="ECO:0000256" key="5">
    <source>
        <dbReference type="ARBA" id="ARBA00022692"/>
    </source>
</evidence>
<dbReference type="EMBL" id="UINC01028257">
    <property type="protein sequence ID" value="SVB08914.1"/>
    <property type="molecule type" value="Genomic_DNA"/>
</dbReference>
<evidence type="ECO:0000256" key="6">
    <source>
        <dbReference type="ARBA" id="ARBA00022723"/>
    </source>
</evidence>
<dbReference type="GO" id="GO:0016567">
    <property type="term" value="P:protein ubiquitination"/>
    <property type="evidence" value="ECO:0007669"/>
    <property type="project" value="InterPro"/>
</dbReference>
<dbReference type="GO" id="GO:0016020">
    <property type="term" value="C:membrane"/>
    <property type="evidence" value="ECO:0007669"/>
    <property type="project" value="UniProtKB-SubCell"/>
</dbReference>